<dbReference type="AlphaFoldDB" id="A0AAU8CVS9"/>
<proteinExistence type="predicted"/>
<dbReference type="EMBL" id="CP159253">
    <property type="protein sequence ID" value="XCG51092.1"/>
    <property type="molecule type" value="Genomic_DNA"/>
</dbReference>
<reference evidence="1" key="1">
    <citation type="submission" date="2024-06" db="EMBL/GenBank/DDBJ databases">
        <title>Mesorhizobium karijinii sp. nov., a symbiont of the iconic Swainsona formosa from arid Australia.</title>
        <authorList>
            <person name="Hill Y.J."/>
            <person name="Watkin E.L.J."/>
            <person name="O'Hara G.W."/>
            <person name="Terpolilli J."/>
            <person name="Tye M.L."/>
            <person name="Kohlmeier M.G."/>
        </authorList>
    </citation>
    <scope>NUCLEOTIDE SEQUENCE</scope>
    <source>
        <strain evidence="1">WSM2240</strain>
    </source>
</reference>
<dbReference type="RefSeq" id="WP_353641397.1">
    <property type="nucleotide sequence ID" value="NZ_CP159253.1"/>
</dbReference>
<protein>
    <submittedName>
        <fullName evidence="1">Uncharacterized protein</fullName>
    </submittedName>
</protein>
<name>A0AAU8CVS9_9HYPH</name>
<organism evidence="1">
    <name type="scientific">Mesorhizobium sp. WSM2240</name>
    <dbReference type="NCBI Taxonomy" id="3228851"/>
    <lineage>
        <taxon>Bacteria</taxon>
        <taxon>Pseudomonadati</taxon>
        <taxon>Pseudomonadota</taxon>
        <taxon>Alphaproteobacteria</taxon>
        <taxon>Hyphomicrobiales</taxon>
        <taxon>Phyllobacteriaceae</taxon>
        <taxon>Mesorhizobium</taxon>
    </lineage>
</organism>
<accession>A0AAU8CVS9</accession>
<sequence>MTLRDERRRLDELQRAVRRKVGAFGRLSDEQRDWLAAFRQQQPPFDYAMMIDGDDIGEGLRSDVHRVLFGSVPVITANDTEATANKKWQRYMEASS</sequence>
<evidence type="ECO:0000313" key="1">
    <source>
        <dbReference type="EMBL" id="XCG51092.1"/>
    </source>
</evidence>
<gene>
    <name evidence="1" type="ORF">ABVK50_11705</name>
</gene>